<dbReference type="CDD" id="cd03192">
    <property type="entry name" value="GST_C_Sigma_like"/>
    <property type="match status" value="1"/>
</dbReference>
<dbReference type="Pfam" id="PF14497">
    <property type="entry name" value="GST_C_3"/>
    <property type="match status" value="1"/>
</dbReference>
<reference evidence="3" key="1">
    <citation type="submission" date="2025-08" db="UniProtKB">
        <authorList>
            <consortium name="RefSeq"/>
        </authorList>
    </citation>
    <scope>IDENTIFICATION</scope>
</reference>
<dbReference type="InterPro" id="IPR036282">
    <property type="entry name" value="Glutathione-S-Trfase_C_sf"/>
</dbReference>
<dbReference type="InterPro" id="IPR010987">
    <property type="entry name" value="Glutathione-S-Trfase_C-like"/>
</dbReference>
<proteinExistence type="predicted"/>
<feature type="domain" description="GST C-terminal" evidence="1">
    <location>
        <begin position="1"/>
        <end position="92"/>
    </location>
</feature>
<evidence type="ECO:0000313" key="2">
    <source>
        <dbReference type="Proteomes" id="UP000694888"/>
    </source>
</evidence>
<evidence type="ECO:0000259" key="1">
    <source>
        <dbReference type="PROSITE" id="PS50405"/>
    </source>
</evidence>
<dbReference type="InterPro" id="IPR050213">
    <property type="entry name" value="GST_superfamily"/>
</dbReference>
<dbReference type="Gene3D" id="1.20.1050.10">
    <property type="match status" value="1"/>
</dbReference>
<name>A0ABM1W415_APLCA</name>
<organism evidence="2 3">
    <name type="scientific">Aplysia californica</name>
    <name type="common">California sea hare</name>
    <dbReference type="NCBI Taxonomy" id="6500"/>
    <lineage>
        <taxon>Eukaryota</taxon>
        <taxon>Metazoa</taxon>
        <taxon>Spiralia</taxon>
        <taxon>Lophotrochozoa</taxon>
        <taxon>Mollusca</taxon>
        <taxon>Gastropoda</taxon>
        <taxon>Heterobranchia</taxon>
        <taxon>Euthyneura</taxon>
        <taxon>Tectipleura</taxon>
        <taxon>Aplysiida</taxon>
        <taxon>Aplysioidea</taxon>
        <taxon>Aplysiidae</taxon>
        <taxon>Aplysia</taxon>
    </lineage>
</organism>
<dbReference type="InterPro" id="IPR004046">
    <property type="entry name" value="GST_C"/>
</dbReference>
<dbReference type="PANTHER" id="PTHR11571">
    <property type="entry name" value="GLUTATHIONE S-TRANSFERASE"/>
    <property type="match status" value="1"/>
</dbReference>
<accession>A0ABM1W415</accession>
<sequence>MVVAELVKNYLNVDLPKYMGFFKNLLEKNNTGYFVGNSLTLADLALFDFLRNLRKNQPTVTDNFPVVKALTERVDSNPKIRDYLNNRKPLPQ</sequence>
<dbReference type="Proteomes" id="UP000694888">
    <property type="component" value="Unplaced"/>
</dbReference>
<dbReference type="SUPFAM" id="SSF47616">
    <property type="entry name" value="GST C-terminal domain-like"/>
    <property type="match status" value="1"/>
</dbReference>
<evidence type="ECO:0000313" key="3">
    <source>
        <dbReference type="RefSeq" id="XP_035829408.1"/>
    </source>
</evidence>
<protein>
    <submittedName>
        <fullName evidence="3">Glutathione S-transferase-like</fullName>
    </submittedName>
</protein>
<dbReference type="RefSeq" id="XP_035829408.1">
    <property type="nucleotide sequence ID" value="XM_035973515.1"/>
</dbReference>
<dbReference type="PROSITE" id="PS50405">
    <property type="entry name" value="GST_CTER"/>
    <property type="match status" value="1"/>
</dbReference>
<dbReference type="PANTHER" id="PTHR11571:SF150">
    <property type="entry name" value="GLUTATHIONE S-TRANSFERASE"/>
    <property type="match status" value="1"/>
</dbReference>
<gene>
    <name evidence="3" type="primary">LOC118478964</name>
</gene>
<dbReference type="GeneID" id="118478964"/>
<keyword evidence="2" id="KW-1185">Reference proteome</keyword>